<protein>
    <submittedName>
        <fullName evidence="2">Uncharacterized protein</fullName>
    </submittedName>
</protein>
<dbReference type="AlphaFoldDB" id="A0A165C8E6"/>
<dbReference type="EMBL" id="KV426352">
    <property type="protein sequence ID" value="KZV82012.1"/>
    <property type="molecule type" value="Genomic_DNA"/>
</dbReference>
<name>A0A165C8E6_EXIGL</name>
<evidence type="ECO:0000313" key="2">
    <source>
        <dbReference type="EMBL" id="KZV82012.1"/>
    </source>
</evidence>
<reference evidence="2 3" key="1">
    <citation type="journal article" date="2016" name="Mol. Biol. Evol.">
        <title>Comparative Genomics of Early-Diverging Mushroom-Forming Fungi Provides Insights into the Origins of Lignocellulose Decay Capabilities.</title>
        <authorList>
            <person name="Nagy L.G."/>
            <person name="Riley R."/>
            <person name="Tritt A."/>
            <person name="Adam C."/>
            <person name="Daum C."/>
            <person name="Floudas D."/>
            <person name="Sun H."/>
            <person name="Yadav J.S."/>
            <person name="Pangilinan J."/>
            <person name="Larsson K.H."/>
            <person name="Matsuura K."/>
            <person name="Barry K."/>
            <person name="Labutti K."/>
            <person name="Kuo R."/>
            <person name="Ohm R.A."/>
            <person name="Bhattacharya S.S."/>
            <person name="Shirouzu T."/>
            <person name="Yoshinaga Y."/>
            <person name="Martin F.M."/>
            <person name="Grigoriev I.V."/>
            <person name="Hibbett D.S."/>
        </authorList>
    </citation>
    <scope>NUCLEOTIDE SEQUENCE [LARGE SCALE GENOMIC DNA]</scope>
    <source>
        <strain evidence="2 3">HHB12029</strain>
    </source>
</reference>
<evidence type="ECO:0000256" key="1">
    <source>
        <dbReference type="SAM" id="MobiDB-lite"/>
    </source>
</evidence>
<keyword evidence="3" id="KW-1185">Reference proteome</keyword>
<organism evidence="2 3">
    <name type="scientific">Exidia glandulosa HHB12029</name>
    <dbReference type="NCBI Taxonomy" id="1314781"/>
    <lineage>
        <taxon>Eukaryota</taxon>
        <taxon>Fungi</taxon>
        <taxon>Dikarya</taxon>
        <taxon>Basidiomycota</taxon>
        <taxon>Agaricomycotina</taxon>
        <taxon>Agaricomycetes</taxon>
        <taxon>Auriculariales</taxon>
        <taxon>Exidiaceae</taxon>
        <taxon>Exidia</taxon>
    </lineage>
</organism>
<accession>A0A165C8E6</accession>
<dbReference type="InParanoid" id="A0A165C8E6"/>
<feature type="region of interest" description="Disordered" evidence="1">
    <location>
        <begin position="28"/>
        <end position="49"/>
    </location>
</feature>
<sequence>MSSHVMFEPLVRQSLGLFGGSVAPQYQHPALSRAQHQSEERSPPYNHCVTPETYATRYEHARAWLPAHDEEWGQDAPDNAPTVVENKVGGIRTDREW</sequence>
<gene>
    <name evidence="2" type="ORF">EXIGLDRAFT_730316</name>
</gene>
<evidence type="ECO:0000313" key="3">
    <source>
        <dbReference type="Proteomes" id="UP000077266"/>
    </source>
</evidence>
<feature type="region of interest" description="Disordered" evidence="1">
    <location>
        <begin position="71"/>
        <end position="97"/>
    </location>
</feature>
<dbReference type="Proteomes" id="UP000077266">
    <property type="component" value="Unassembled WGS sequence"/>
</dbReference>
<proteinExistence type="predicted"/>